<proteinExistence type="predicted"/>
<organism evidence="2 3">
    <name type="scientific">Capnocytophaga bilenii</name>
    <dbReference type="NCBI Taxonomy" id="2819369"/>
    <lineage>
        <taxon>Bacteria</taxon>
        <taxon>Pseudomonadati</taxon>
        <taxon>Bacteroidota</taxon>
        <taxon>Flavobacteriia</taxon>
        <taxon>Flavobacteriales</taxon>
        <taxon>Flavobacteriaceae</taxon>
        <taxon>Capnocytophaga</taxon>
    </lineage>
</organism>
<evidence type="ECO:0000256" key="1">
    <source>
        <dbReference type="SAM" id="SignalP"/>
    </source>
</evidence>
<comment type="caution">
    <text evidence="2">The sequence shown here is derived from an EMBL/GenBank/DDBJ whole genome shotgun (WGS) entry which is preliminary data.</text>
</comment>
<evidence type="ECO:0008006" key="4">
    <source>
        <dbReference type="Google" id="ProtNLM"/>
    </source>
</evidence>
<name>A0ABS3PYE1_9FLAO</name>
<accession>A0ABS3PYE1</accession>
<gene>
    <name evidence="2" type="ORF">J4N46_07945</name>
</gene>
<sequence length="172" mass="19164">MNKKIIIFAFLIAIFTIACNDGDLEVETISFENNDVLSCKANDTTATFLFKVNQKQALILTLPTNVLENKAKTITGAIPSSYKVVYRTYSDNVSSSYFCSDYPPAQPTVVSEVQATGGTVSITTQAIYDENTHQLLRYDHLIRISDLVLVNSKGNKLVDSNFIFGTYQTNRR</sequence>
<dbReference type="RefSeq" id="WP_009414630.1">
    <property type="nucleotide sequence ID" value="NZ_CAUQMC010000014.1"/>
</dbReference>
<feature type="chain" id="PRO_5045953049" description="Lipoprotein" evidence="1">
    <location>
        <begin position="21"/>
        <end position="172"/>
    </location>
</feature>
<keyword evidence="1" id="KW-0732">Signal</keyword>
<reference evidence="2 3" key="1">
    <citation type="submission" date="2021-03" db="EMBL/GenBank/DDBJ databases">
        <title>Isolation and description of Capnocytophaga bilenii sp. nov., a novel Capnocytophaga species, isolated from a gingivitis subject.</title>
        <authorList>
            <person name="Antezack A."/>
            <person name="Monnet-Corti V."/>
            <person name="La Scola B."/>
        </authorList>
    </citation>
    <scope>NUCLEOTIDE SEQUENCE [LARGE SCALE GENOMIC DNA]</scope>
    <source>
        <strain evidence="2 3">Marseille-Q4570</strain>
    </source>
</reference>
<evidence type="ECO:0000313" key="3">
    <source>
        <dbReference type="Proteomes" id="UP000681610"/>
    </source>
</evidence>
<feature type="signal peptide" evidence="1">
    <location>
        <begin position="1"/>
        <end position="20"/>
    </location>
</feature>
<protein>
    <recommendedName>
        <fullName evidence="4">Lipoprotein</fullName>
    </recommendedName>
</protein>
<dbReference type="EMBL" id="JAGDYP010000005">
    <property type="protein sequence ID" value="MBO1884353.1"/>
    <property type="molecule type" value="Genomic_DNA"/>
</dbReference>
<keyword evidence="3" id="KW-1185">Reference proteome</keyword>
<dbReference type="Proteomes" id="UP000681610">
    <property type="component" value="Unassembled WGS sequence"/>
</dbReference>
<dbReference type="PROSITE" id="PS51257">
    <property type="entry name" value="PROKAR_LIPOPROTEIN"/>
    <property type="match status" value="1"/>
</dbReference>
<evidence type="ECO:0000313" key="2">
    <source>
        <dbReference type="EMBL" id="MBO1884353.1"/>
    </source>
</evidence>